<accession>E3NAA5</accession>
<protein>
    <submittedName>
        <fullName evidence="1">Uncharacterized protein</fullName>
    </submittedName>
</protein>
<gene>
    <name evidence="1" type="ORF">CRE_25845</name>
</gene>
<dbReference type="CDD" id="cd12087">
    <property type="entry name" value="TM_EGFR-like"/>
    <property type="match status" value="1"/>
</dbReference>
<keyword evidence="2" id="KW-1185">Reference proteome</keyword>
<organism evidence="2">
    <name type="scientific">Caenorhabditis remanei</name>
    <name type="common">Caenorhabditis vulgaris</name>
    <dbReference type="NCBI Taxonomy" id="31234"/>
    <lineage>
        <taxon>Eukaryota</taxon>
        <taxon>Metazoa</taxon>
        <taxon>Ecdysozoa</taxon>
        <taxon>Nematoda</taxon>
        <taxon>Chromadorea</taxon>
        <taxon>Rhabditida</taxon>
        <taxon>Rhabditina</taxon>
        <taxon>Rhabditomorpha</taxon>
        <taxon>Rhabditoidea</taxon>
        <taxon>Rhabditidae</taxon>
        <taxon>Peloderinae</taxon>
        <taxon>Caenorhabditis</taxon>
    </lineage>
</organism>
<dbReference type="AlphaFoldDB" id="E3NAA5"/>
<name>E3NAA5_CAERE</name>
<dbReference type="EMBL" id="DS268573">
    <property type="protein sequence ID" value="EFO91022.1"/>
    <property type="molecule type" value="Genomic_DNA"/>
</dbReference>
<evidence type="ECO:0000313" key="2">
    <source>
        <dbReference type="Proteomes" id="UP000008281"/>
    </source>
</evidence>
<proteinExistence type="predicted"/>
<sequence>MATTLKPWIAELVSIANSNTPFNADEVEVRLKVTCIFFQESEECAKRPSELLGECETAKEIPDCEEVIRHGVEQFCTQEKTSPACGWLPTTTTTANITTESSTTLFIIIGAVVGGVLILAIAIGLFFYCRRKKKLAGKKGQMVV</sequence>
<reference evidence="1" key="1">
    <citation type="submission" date="2007-07" db="EMBL/GenBank/DDBJ databases">
        <title>PCAP assembly of the Caenorhabditis remanei genome.</title>
        <authorList>
            <consortium name="The Caenorhabditis remanei Sequencing Consortium"/>
            <person name="Wilson R.K."/>
        </authorList>
    </citation>
    <scope>NUCLEOTIDE SEQUENCE [LARGE SCALE GENOMIC DNA]</scope>
    <source>
        <strain evidence="1">PB4641</strain>
    </source>
</reference>
<evidence type="ECO:0000313" key="1">
    <source>
        <dbReference type="EMBL" id="EFO91022.1"/>
    </source>
</evidence>
<dbReference type="Proteomes" id="UP000008281">
    <property type="component" value="Unassembled WGS sequence"/>
</dbReference>
<dbReference type="HOGENOM" id="CLU_1798248_0_0_1"/>